<keyword evidence="5" id="KW-0479">Metal-binding</keyword>
<feature type="compositionally biased region" description="Acidic residues" evidence="8">
    <location>
        <begin position="436"/>
        <end position="446"/>
    </location>
</feature>
<gene>
    <name evidence="12" type="ORF">OSJNBa0037H03.13</name>
</gene>
<evidence type="ECO:0000313" key="13">
    <source>
        <dbReference type="Proteomes" id="UP000000763"/>
    </source>
</evidence>
<proteinExistence type="inferred from homology"/>
<evidence type="ECO:0000256" key="3">
    <source>
        <dbReference type="ARBA" id="ARBA00006958"/>
    </source>
</evidence>
<dbReference type="Pfam" id="PF13359">
    <property type="entry name" value="DDE_Tnp_4"/>
    <property type="match status" value="1"/>
</dbReference>
<dbReference type="InterPro" id="IPR045249">
    <property type="entry name" value="HARBI1-like"/>
</dbReference>
<sequence>MAERDRIRIEYLETKIWFNDTTCIDMLRLRKGSFFRFCKLFRDRGLLEDTIHMCIEEQVAMFLHTVGHNLRNRLVRTNYSRSGETVSRYFNKVLHAIGELRDELIRPPSLDTPTKIAGNPRWDPYFKDCIGAIDGTHIRASVRKNVESSFRGRKSHATQNVMAAVDFDLRFTYVLAGWEGTAHDAVVLRDALERENGLHVPQGKFYLVDAGYGAKQGFLPPFRAVRYHLKEWGNNPVQNEKELFNLRHSSLRITVERAFGSLKRRFKVLDDATPFFPFRTQEMDNNSGKGGSTHASWTSAMSSFMLSHLANVVAGGTRTSSGFKAVHLNACARAVNERFNSTLTGEQIKNHLKTWQRKFSKINRLRKVSAAGWDEKNFIITLDDEHYNGYTEDHKADADYFNKPLAHYGEMLTIFGSTMATGKYAKDSSSVLGTEDVQDDNDEENDGPATTDDRAEASSASKPKKAKTQENEDDGLIGAFTSVGDKLASAILKVAEPDNKLPEGLFDTLKTLPGFEEVHRLFYYAHLVANPHIARAFDGLSFENKMHWFAMFISEKFPGST</sequence>
<dbReference type="InterPro" id="IPR027806">
    <property type="entry name" value="HARBI1_dom"/>
</dbReference>
<dbReference type="PANTHER" id="PTHR22930:SF259">
    <property type="entry name" value="OS08G0106900 PROTEIN"/>
    <property type="match status" value="1"/>
</dbReference>
<evidence type="ECO:0000256" key="7">
    <source>
        <dbReference type="ARBA" id="ARBA00023242"/>
    </source>
</evidence>
<evidence type="ECO:0000259" key="9">
    <source>
        <dbReference type="Pfam" id="PF12776"/>
    </source>
</evidence>
<evidence type="ECO:0000313" key="12">
    <source>
        <dbReference type="EMBL" id="AAV43964.1"/>
    </source>
</evidence>
<comment type="subcellular location">
    <subcellularLocation>
        <location evidence="2">Nucleus</location>
    </subcellularLocation>
</comment>
<dbReference type="InterPro" id="IPR024752">
    <property type="entry name" value="Myb/SANT-like_dom"/>
</dbReference>
<dbReference type="GO" id="GO:0004518">
    <property type="term" value="F:nuclease activity"/>
    <property type="evidence" value="ECO:0007669"/>
    <property type="project" value="UniProtKB-KW"/>
</dbReference>
<reference evidence="13" key="1">
    <citation type="journal article" date="2005" name="Nature">
        <title>The map-based sequence of the rice genome.</title>
        <authorList>
            <consortium name="International rice genome sequencing project (IRGSP)"/>
            <person name="Matsumoto T."/>
            <person name="Wu J."/>
            <person name="Kanamori H."/>
            <person name="Katayose Y."/>
            <person name="Fujisawa M."/>
            <person name="Namiki N."/>
            <person name="Mizuno H."/>
            <person name="Yamamoto K."/>
            <person name="Antonio B.A."/>
            <person name="Baba T."/>
            <person name="Sakata K."/>
            <person name="Nagamura Y."/>
            <person name="Aoki H."/>
            <person name="Arikawa K."/>
            <person name="Arita K."/>
            <person name="Bito T."/>
            <person name="Chiden Y."/>
            <person name="Fujitsuka N."/>
            <person name="Fukunaka R."/>
            <person name="Hamada M."/>
            <person name="Harada C."/>
            <person name="Hayashi A."/>
            <person name="Hijishita S."/>
            <person name="Honda M."/>
            <person name="Hosokawa S."/>
            <person name="Ichikawa Y."/>
            <person name="Idonuma A."/>
            <person name="Iijima M."/>
            <person name="Ikeda M."/>
            <person name="Ikeno M."/>
            <person name="Ito K."/>
            <person name="Ito S."/>
            <person name="Ito T."/>
            <person name="Ito Y."/>
            <person name="Ito Y."/>
            <person name="Iwabuchi A."/>
            <person name="Kamiya K."/>
            <person name="Karasawa W."/>
            <person name="Kurita K."/>
            <person name="Katagiri S."/>
            <person name="Kikuta A."/>
            <person name="Kobayashi H."/>
            <person name="Kobayashi N."/>
            <person name="Machita K."/>
            <person name="Maehara T."/>
            <person name="Masukawa M."/>
            <person name="Mizubayashi T."/>
            <person name="Mukai Y."/>
            <person name="Nagasaki H."/>
            <person name="Nagata Y."/>
            <person name="Naito S."/>
            <person name="Nakashima M."/>
            <person name="Nakama Y."/>
            <person name="Nakamichi Y."/>
            <person name="Nakamura M."/>
            <person name="Meguro A."/>
            <person name="Negishi M."/>
            <person name="Ohta I."/>
            <person name="Ohta T."/>
            <person name="Okamoto M."/>
            <person name="Ono N."/>
            <person name="Saji S."/>
            <person name="Sakaguchi M."/>
            <person name="Sakai K."/>
            <person name="Shibata M."/>
            <person name="Shimokawa T."/>
            <person name="Song J."/>
            <person name="Takazaki Y."/>
            <person name="Terasawa K."/>
            <person name="Tsugane M."/>
            <person name="Tsuji K."/>
            <person name="Ueda S."/>
            <person name="Waki K."/>
            <person name="Yamagata H."/>
            <person name="Yamamoto M."/>
            <person name="Yamamoto S."/>
            <person name="Yamane H."/>
            <person name="Yoshiki S."/>
            <person name="Yoshihara R."/>
            <person name="Yukawa K."/>
            <person name="Zhong H."/>
            <person name="Yano M."/>
            <person name="Yuan Q."/>
            <person name="Ouyang S."/>
            <person name="Liu J."/>
            <person name="Jones K.M."/>
            <person name="Gansberger K."/>
            <person name="Moffat K."/>
            <person name="Hill J."/>
            <person name="Bera J."/>
            <person name="Fadrosh D."/>
            <person name="Jin S."/>
            <person name="Johri S."/>
            <person name="Kim M."/>
            <person name="Overton L."/>
            <person name="Reardon M."/>
            <person name="Tsitrin T."/>
            <person name="Vuong H."/>
            <person name="Weaver B."/>
            <person name="Ciecko A."/>
            <person name="Tallon L."/>
            <person name="Jackson J."/>
            <person name="Pai G."/>
            <person name="Aken S.V."/>
            <person name="Utterback T."/>
            <person name="Reidmuller S."/>
            <person name="Feldblyum T."/>
            <person name="Hsiao J."/>
            <person name="Zismann V."/>
            <person name="Iobst S."/>
            <person name="de Vazeille A.R."/>
            <person name="Buell C.R."/>
            <person name="Ying K."/>
            <person name="Li Y."/>
            <person name="Lu T."/>
            <person name="Huang Y."/>
            <person name="Zhao Q."/>
            <person name="Feng Q."/>
            <person name="Zhang L."/>
            <person name="Zhu J."/>
            <person name="Weng Q."/>
            <person name="Mu J."/>
            <person name="Lu Y."/>
            <person name="Fan D."/>
            <person name="Liu Y."/>
            <person name="Guan J."/>
            <person name="Zhang Y."/>
            <person name="Yu S."/>
            <person name="Liu X."/>
            <person name="Zhang Y."/>
            <person name="Hong G."/>
            <person name="Han B."/>
            <person name="Choisne N."/>
            <person name="Demange N."/>
            <person name="Orjeda G."/>
            <person name="Samain S."/>
            <person name="Cattolico L."/>
            <person name="Pelletier E."/>
            <person name="Couloux A."/>
            <person name="Segurens B."/>
            <person name="Wincker P."/>
            <person name="D'Hont A."/>
            <person name="Scarpelli C."/>
            <person name="Weissenbach J."/>
            <person name="Salanoubat M."/>
            <person name="Quetier F."/>
            <person name="Yu Y."/>
            <person name="Kim H.R."/>
            <person name="Rambo T."/>
            <person name="Currie J."/>
            <person name="Collura K."/>
            <person name="Luo M."/>
            <person name="Yang T."/>
            <person name="Ammiraju J.S.S."/>
            <person name="Engler F."/>
            <person name="Soderlund C."/>
            <person name="Wing R.A."/>
            <person name="Palmer L.E."/>
            <person name="de la Bastide M."/>
            <person name="Spiegel L."/>
            <person name="Nascimento L."/>
            <person name="Zutavern T."/>
            <person name="O'Shaughnessy A."/>
            <person name="Dike S."/>
            <person name="Dedhia N."/>
            <person name="Preston R."/>
            <person name="Balija V."/>
            <person name="McCombie W.R."/>
            <person name="Chow T."/>
            <person name="Chen H."/>
            <person name="Chung M."/>
            <person name="Chen C."/>
            <person name="Shaw J."/>
            <person name="Wu H."/>
            <person name="Hsiao K."/>
            <person name="Chao Y."/>
            <person name="Chu M."/>
            <person name="Cheng C."/>
            <person name="Hour A."/>
            <person name="Lee P."/>
            <person name="Lin S."/>
            <person name="Lin Y."/>
            <person name="Liou J."/>
            <person name="Liu S."/>
            <person name="Hsing Y."/>
            <person name="Raghuvanshi S."/>
            <person name="Mohanty A."/>
            <person name="Bharti A.K."/>
            <person name="Gaur A."/>
            <person name="Gupta V."/>
            <person name="Kumar D."/>
            <person name="Ravi V."/>
            <person name="Vij S."/>
            <person name="Kapur A."/>
            <person name="Khurana P."/>
            <person name="Khurana P."/>
            <person name="Khurana J.P."/>
            <person name="Tyagi A.K."/>
            <person name="Gaikwad K."/>
            <person name="Singh A."/>
            <person name="Dalal V."/>
            <person name="Srivastava S."/>
            <person name="Dixit A."/>
            <person name="Pal A.K."/>
            <person name="Ghazi I.A."/>
            <person name="Yadav M."/>
            <person name="Pandit A."/>
            <person name="Bhargava A."/>
            <person name="Sureshbabu K."/>
            <person name="Batra K."/>
            <person name="Sharma T.R."/>
            <person name="Mohapatra T."/>
            <person name="Singh N.K."/>
            <person name="Messing J."/>
            <person name="Nelson A.B."/>
            <person name="Fuks G."/>
            <person name="Kavchok S."/>
            <person name="Keizer G."/>
            <person name="Linton E."/>
            <person name="Llaca V."/>
            <person name="Song R."/>
            <person name="Tanyolac B."/>
            <person name="Young S."/>
            <person name="Ho-Il K."/>
            <person name="Hahn J.H."/>
            <person name="Sangsakoo G."/>
            <person name="Vanavichit A."/>
            <person name="de Mattos Luiz.A.T."/>
            <person name="Zimmer P.D."/>
            <person name="Malone G."/>
            <person name="Dellagostin O."/>
            <person name="de Oliveira A.C."/>
            <person name="Bevan M."/>
            <person name="Bancroft I."/>
            <person name="Minx P."/>
            <person name="Cordum H."/>
            <person name="Wilson R."/>
            <person name="Cheng Z."/>
            <person name="Jin W."/>
            <person name="Jiang J."/>
            <person name="Leong S.A."/>
            <person name="Iwama H."/>
            <person name="Gojobori T."/>
            <person name="Itoh T."/>
            <person name="Niimura Y."/>
            <person name="Fujii Y."/>
            <person name="Habara T."/>
            <person name="Sakai H."/>
            <person name="Sato Y."/>
            <person name="Wilson G."/>
            <person name="Kumar K."/>
            <person name="McCouch S."/>
            <person name="Juretic N."/>
            <person name="Hoen D."/>
            <person name="Wright S."/>
            <person name="Bruskiewich R."/>
            <person name="Bureau T."/>
            <person name="Miyao A."/>
            <person name="Hirochika H."/>
            <person name="Nishikawa T."/>
            <person name="Kadowaki K."/>
            <person name="Sugiura M."/>
            <person name="Burr B."/>
            <person name="Sasaki T."/>
        </authorList>
    </citation>
    <scope>NUCLEOTIDE SEQUENCE [LARGE SCALE GENOMIC DNA]</scope>
    <source>
        <strain evidence="13">cv. Nipponbare</strain>
    </source>
</reference>
<evidence type="ECO:0000256" key="5">
    <source>
        <dbReference type="ARBA" id="ARBA00022723"/>
    </source>
</evidence>
<evidence type="ECO:0000259" key="11">
    <source>
        <dbReference type="Pfam" id="PF26138"/>
    </source>
</evidence>
<dbReference type="Pfam" id="PF12776">
    <property type="entry name" value="Myb_DNA-bind_3"/>
    <property type="match status" value="1"/>
</dbReference>
<dbReference type="GO" id="GO:0016787">
    <property type="term" value="F:hydrolase activity"/>
    <property type="evidence" value="ECO:0007669"/>
    <property type="project" value="UniProtKB-KW"/>
</dbReference>
<evidence type="ECO:0000256" key="4">
    <source>
        <dbReference type="ARBA" id="ARBA00022722"/>
    </source>
</evidence>
<dbReference type="InterPro" id="IPR058353">
    <property type="entry name" value="DUF8040"/>
</dbReference>
<evidence type="ECO:0000256" key="6">
    <source>
        <dbReference type="ARBA" id="ARBA00022801"/>
    </source>
</evidence>
<comment type="cofactor">
    <cofactor evidence="1">
        <name>a divalent metal cation</name>
        <dbReference type="ChEBI" id="CHEBI:60240"/>
    </cofactor>
</comment>
<dbReference type="PANTHER" id="PTHR22930">
    <property type="match status" value="1"/>
</dbReference>
<evidence type="ECO:0000259" key="10">
    <source>
        <dbReference type="Pfam" id="PF13359"/>
    </source>
</evidence>
<dbReference type="GO" id="GO:0046872">
    <property type="term" value="F:metal ion binding"/>
    <property type="evidence" value="ECO:0007669"/>
    <property type="project" value="UniProtKB-KW"/>
</dbReference>
<name>Q5W6B8_ORYSJ</name>
<feature type="region of interest" description="Disordered" evidence="8">
    <location>
        <begin position="430"/>
        <end position="473"/>
    </location>
</feature>
<keyword evidence="6" id="KW-0378">Hydrolase</keyword>
<dbReference type="Proteomes" id="UP000000763">
    <property type="component" value="Chromosome 5"/>
</dbReference>
<organism evidence="12 13">
    <name type="scientific">Oryza sativa subsp. japonica</name>
    <name type="common">Rice</name>
    <dbReference type="NCBI Taxonomy" id="39947"/>
    <lineage>
        <taxon>Eukaryota</taxon>
        <taxon>Viridiplantae</taxon>
        <taxon>Streptophyta</taxon>
        <taxon>Embryophyta</taxon>
        <taxon>Tracheophyta</taxon>
        <taxon>Spermatophyta</taxon>
        <taxon>Magnoliopsida</taxon>
        <taxon>Liliopsida</taxon>
        <taxon>Poales</taxon>
        <taxon>Poaceae</taxon>
        <taxon>BOP clade</taxon>
        <taxon>Oryzoideae</taxon>
        <taxon>Oryzeae</taxon>
        <taxon>Oryzinae</taxon>
        <taxon>Oryza</taxon>
        <taxon>Oryza sativa</taxon>
    </lineage>
</organism>
<feature type="domain" description="Myb/SANT-like" evidence="9">
    <location>
        <begin position="296"/>
        <end position="388"/>
    </location>
</feature>
<accession>Q5W6B8</accession>
<evidence type="ECO:0000256" key="2">
    <source>
        <dbReference type="ARBA" id="ARBA00004123"/>
    </source>
</evidence>
<feature type="domain" description="DDE Tnp4" evidence="10">
    <location>
        <begin position="133"/>
        <end position="272"/>
    </location>
</feature>
<protein>
    <submittedName>
        <fullName evidence="12">Polyprotein</fullName>
    </submittedName>
</protein>
<dbReference type="AlphaFoldDB" id="Q5W6B8"/>
<dbReference type="Pfam" id="PF26138">
    <property type="entry name" value="DUF8040"/>
    <property type="match status" value="1"/>
</dbReference>
<evidence type="ECO:0000256" key="8">
    <source>
        <dbReference type="SAM" id="MobiDB-lite"/>
    </source>
</evidence>
<feature type="domain" description="DUF8040" evidence="11">
    <location>
        <begin position="18"/>
        <end position="97"/>
    </location>
</feature>
<keyword evidence="7" id="KW-0539">Nucleus</keyword>
<dbReference type="GO" id="GO:0005634">
    <property type="term" value="C:nucleus"/>
    <property type="evidence" value="ECO:0007669"/>
    <property type="project" value="UniProtKB-SubCell"/>
</dbReference>
<evidence type="ECO:0000256" key="1">
    <source>
        <dbReference type="ARBA" id="ARBA00001968"/>
    </source>
</evidence>
<keyword evidence="4" id="KW-0540">Nuclease</keyword>
<comment type="similarity">
    <text evidence="3">Belongs to the HARBI1 family.</text>
</comment>
<dbReference type="EMBL" id="AC136522">
    <property type="protein sequence ID" value="AAV43964.1"/>
    <property type="molecule type" value="Genomic_DNA"/>
</dbReference>
<reference evidence="13" key="2">
    <citation type="journal article" date="2008" name="Nucleic Acids Res.">
        <title>The rice annotation project database (RAP-DB): 2008 update.</title>
        <authorList>
            <consortium name="The rice annotation project (RAP)"/>
        </authorList>
    </citation>
    <scope>GENOME REANNOTATION</scope>
    <source>
        <strain evidence="13">cv. Nipponbare</strain>
    </source>
</reference>